<evidence type="ECO:0000313" key="2">
    <source>
        <dbReference type="EMBL" id="KAJ1162573.1"/>
    </source>
</evidence>
<feature type="region of interest" description="Disordered" evidence="1">
    <location>
        <begin position="1"/>
        <end position="20"/>
    </location>
</feature>
<organism evidence="2 3">
    <name type="scientific">Pleurodeles waltl</name>
    <name type="common">Iberian ribbed newt</name>
    <dbReference type="NCBI Taxonomy" id="8319"/>
    <lineage>
        <taxon>Eukaryota</taxon>
        <taxon>Metazoa</taxon>
        <taxon>Chordata</taxon>
        <taxon>Craniata</taxon>
        <taxon>Vertebrata</taxon>
        <taxon>Euteleostomi</taxon>
        <taxon>Amphibia</taxon>
        <taxon>Batrachia</taxon>
        <taxon>Caudata</taxon>
        <taxon>Salamandroidea</taxon>
        <taxon>Salamandridae</taxon>
        <taxon>Pleurodelinae</taxon>
        <taxon>Pleurodeles</taxon>
    </lineage>
</organism>
<dbReference type="EMBL" id="JANPWB010000008">
    <property type="protein sequence ID" value="KAJ1162573.1"/>
    <property type="molecule type" value="Genomic_DNA"/>
</dbReference>
<keyword evidence="3" id="KW-1185">Reference proteome</keyword>
<feature type="region of interest" description="Disordered" evidence="1">
    <location>
        <begin position="79"/>
        <end position="103"/>
    </location>
</feature>
<feature type="compositionally biased region" description="Basic and acidic residues" evidence="1">
    <location>
        <begin position="56"/>
        <end position="65"/>
    </location>
</feature>
<protein>
    <submittedName>
        <fullName evidence="2">Uncharacterized protein</fullName>
    </submittedName>
</protein>
<evidence type="ECO:0000313" key="3">
    <source>
        <dbReference type="Proteomes" id="UP001066276"/>
    </source>
</evidence>
<feature type="region of interest" description="Disordered" evidence="1">
    <location>
        <begin position="30"/>
        <end position="67"/>
    </location>
</feature>
<dbReference type="AlphaFoldDB" id="A0AAV7SG29"/>
<dbReference type="Proteomes" id="UP001066276">
    <property type="component" value="Chromosome 4_2"/>
</dbReference>
<comment type="caution">
    <text evidence="2">The sequence shown here is derived from an EMBL/GenBank/DDBJ whole genome shotgun (WGS) entry which is preliminary data.</text>
</comment>
<gene>
    <name evidence="2" type="ORF">NDU88_003041</name>
</gene>
<evidence type="ECO:0000256" key="1">
    <source>
        <dbReference type="SAM" id="MobiDB-lite"/>
    </source>
</evidence>
<accession>A0AAV7SG29</accession>
<sequence length="103" mass="11242">MRRSSQSTGGRSPPTCQCARPRTRRLRCPIQEGPGLVRGRELECPGTPATANNKSPGRDPGDPPRHRLAAAHRTARILRSRAPAAPPTPASLAPQPRRRFRIP</sequence>
<name>A0AAV7SG29_PLEWA</name>
<feature type="compositionally biased region" description="Polar residues" evidence="1">
    <location>
        <begin position="1"/>
        <end position="10"/>
    </location>
</feature>
<reference evidence="2" key="1">
    <citation type="journal article" date="2022" name="bioRxiv">
        <title>Sequencing and chromosome-scale assembly of the giantPleurodeles waltlgenome.</title>
        <authorList>
            <person name="Brown T."/>
            <person name="Elewa A."/>
            <person name="Iarovenko S."/>
            <person name="Subramanian E."/>
            <person name="Araus A.J."/>
            <person name="Petzold A."/>
            <person name="Susuki M."/>
            <person name="Suzuki K.-i.T."/>
            <person name="Hayashi T."/>
            <person name="Toyoda A."/>
            <person name="Oliveira C."/>
            <person name="Osipova E."/>
            <person name="Leigh N.D."/>
            <person name="Simon A."/>
            <person name="Yun M.H."/>
        </authorList>
    </citation>
    <scope>NUCLEOTIDE SEQUENCE</scope>
    <source>
        <strain evidence="2">20211129_DDA</strain>
        <tissue evidence="2">Liver</tissue>
    </source>
</reference>
<proteinExistence type="predicted"/>